<dbReference type="EMBL" id="SMGG01000003">
    <property type="protein sequence ID" value="TCK62570.1"/>
    <property type="molecule type" value="Genomic_DNA"/>
</dbReference>
<comment type="caution">
    <text evidence="3">The sequence shown here is derived from an EMBL/GenBank/DDBJ whole genome shotgun (WGS) entry which is preliminary data.</text>
</comment>
<protein>
    <recommendedName>
        <fullName evidence="5">TIGR00282 family metallophosphoesterase</fullName>
    </recommendedName>
</protein>
<dbReference type="PIRSF" id="PIRSF004789">
    <property type="entry name" value="DR1281"/>
    <property type="match status" value="1"/>
</dbReference>
<dbReference type="AlphaFoldDB" id="A0A4R1KEP3"/>
<feature type="binding site" evidence="2">
    <location>
        <position position="39"/>
    </location>
    <ligand>
        <name>Fe cation</name>
        <dbReference type="ChEBI" id="CHEBI:24875"/>
        <label>2</label>
    </ligand>
</feature>
<evidence type="ECO:0000256" key="1">
    <source>
        <dbReference type="PIRSR" id="PIRSR004789-50"/>
    </source>
</evidence>
<evidence type="ECO:0000313" key="3">
    <source>
        <dbReference type="EMBL" id="TCK62570.1"/>
    </source>
</evidence>
<evidence type="ECO:0000256" key="2">
    <source>
        <dbReference type="PIRSR" id="PIRSR004789-51"/>
    </source>
</evidence>
<dbReference type="PANTHER" id="PTHR36303">
    <property type="entry name" value="2',3'-CYCLIC-NUCLEOTIDE 2'-PHOSPHODIESTERASE"/>
    <property type="match status" value="1"/>
</dbReference>
<organism evidence="3 4">
    <name type="scientific">Seleniivibrio woodruffii</name>
    <dbReference type="NCBI Taxonomy" id="1078050"/>
    <lineage>
        <taxon>Bacteria</taxon>
        <taxon>Pseudomonadati</taxon>
        <taxon>Deferribacterota</taxon>
        <taxon>Deferribacteres</taxon>
        <taxon>Deferribacterales</taxon>
        <taxon>Geovibrionaceae</taxon>
        <taxon>Seleniivibrio</taxon>
    </lineage>
</organism>
<dbReference type="RefSeq" id="WP_132872723.1">
    <property type="nucleotide sequence ID" value="NZ_JBLJBI010000148.1"/>
</dbReference>
<feature type="binding site" evidence="2">
    <location>
        <position position="67"/>
    </location>
    <ligand>
        <name>Fe cation</name>
        <dbReference type="ChEBI" id="CHEBI:24875"/>
        <label>2</label>
    </ligand>
</feature>
<feature type="binding site" evidence="2">
    <location>
        <position position="174"/>
    </location>
    <ligand>
        <name>Fe cation</name>
        <dbReference type="ChEBI" id="CHEBI:24875"/>
        <label>1</label>
    </ligand>
</feature>
<dbReference type="GO" id="GO:0004113">
    <property type="term" value="F:2',3'-cyclic-nucleotide 3'-phosphodiesterase activity"/>
    <property type="evidence" value="ECO:0007669"/>
    <property type="project" value="TreeGrafter"/>
</dbReference>
<evidence type="ECO:0008006" key="5">
    <source>
        <dbReference type="Google" id="ProtNLM"/>
    </source>
</evidence>
<dbReference type="OrthoDB" id="9801109at2"/>
<feature type="binding site" evidence="2">
    <location>
        <position position="147"/>
    </location>
    <ligand>
        <name>Fe cation</name>
        <dbReference type="ChEBI" id="CHEBI:24875"/>
        <label>2</label>
    </ligand>
</feature>
<feature type="binding site" evidence="2">
    <location>
        <position position="172"/>
    </location>
    <ligand>
        <name>Fe cation</name>
        <dbReference type="ChEBI" id="CHEBI:24875"/>
        <label>2</label>
    </ligand>
</feature>
<accession>A0A4R1KEP3</accession>
<feature type="binding site" evidence="2">
    <location>
        <position position="39"/>
    </location>
    <ligand>
        <name>Fe cation</name>
        <dbReference type="ChEBI" id="CHEBI:24875"/>
        <label>1</label>
    </ligand>
</feature>
<dbReference type="Proteomes" id="UP000294614">
    <property type="component" value="Unassembled WGS sequence"/>
</dbReference>
<reference evidence="3 4" key="1">
    <citation type="submission" date="2019-03" db="EMBL/GenBank/DDBJ databases">
        <title>Genomic Encyclopedia of Type Strains, Phase IV (KMG-IV): sequencing the most valuable type-strain genomes for metagenomic binning, comparative biology and taxonomic classification.</title>
        <authorList>
            <person name="Goeker M."/>
        </authorList>
    </citation>
    <scope>NUCLEOTIDE SEQUENCE [LARGE SCALE GENOMIC DNA]</scope>
    <source>
        <strain evidence="3 4">DSM 24984</strain>
    </source>
</reference>
<keyword evidence="2" id="KW-0479">Metal-binding</keyword>
<dbReference type="SUPFAM" id="SSF56300">
    <property type="entry name" value="Metallo-dependent phosphatases"/>
    <property type="match status" value="1"/>
</dbReference>
<evidence type="ECO:0000313" key="4">
    <source>
        <dbReference type="Proteomes" id="UP000294614"/>
    </source>
</evidence>
<dbReference type="Gene3D" id="3.60.21.10">
    <property type="match status" value="1"/>
</dbReference>
<feature type="active site" description="Proton donor" evidence="1">
    <location>
        <position position="68"/>
    </location>
</feature>
<dbReference type="GO" id="GO:0046872">
    <property type="term" value="F:metal ion binding"/>
    <property type="evidence" value="ECO:0007669"/>
    <property type="project" value="UniProtKB-KW"/>
</dbReference>
<dbReference type="NCBIfam" id="TIGR00282">
    <property type="entry name" value="TIGR00282 family metallophosphoesterase"/>
    <property type="match status" value="1"/>
</dbReference>
<keyword evidence="4" id="KW-1185">Reference proteome</keyword>
<sequence length="257" mass="28767">MRILHIGDIIGRTGRKAVQTFLPAVRAEYKPDIIIANAENSSGGFGISYIVYEELLKYEIDIFTTGNHVWDNKETESAIKKMDRLIRPANMPEGVPGRGYITIEKNGEKFTCVNLIGRVFMGLSDCPFRRFDRIMEEAEGFVFVDFHAEATSEKAAFGLYADGRAGAVTGTHTHVQTNDERLLPKGTLYLTDTGMCGSLNSVIGMEKYAPIERFLTGMPRKFEVEKKGKILFNALFFEYGSDRKVTNYSKICLTSGD</sequence>
<name>A0A4R1KEP3_9BACT</name>
<proteinExistence type="predicted"/>
<dbReference type="InterPro" id="IPR029052">
    <property type="entry name" value="Metallo-depent_PP-like"/>
</dbReference>
<dbReference type="InterPro" id="IPR005235">
    <property type="entry name" value="YmdB-like"/>
</dbReference>
<gene>
    <name evidence="3" type="ORF">C8D98_1099</name>
</gene>
<dbReference type="PANTHER" id="PTHR36303:SF1">
    <property type="entry name" value="2',3'-CYCLIC-NUCLEOTIDE 2'-PHOSPHODIESTERASE"/>
    <property type="match status" value="1"/>
</dbReference>
<feature type="binding site" evidence="2">
    <location>
        <position position="8"/>
    </location>
    <ligand>
        <name>Fe cation</name>
        <dbReference type="ChEBI" id="CHEBI:24875"/>
        <label>1</label>
    </ligand>
</feature>
<dbReference type="Pfam" id="PF13277">
    <property type="entry name" value="YmdB"/>
    <property type="match status" value="1"/>
</dbReference>
<feature type="binding site" evidence="2">
    <location>
        <position position="40"/>
    </location>
    <ligand>
        <name>Fe cation</name>
        <dbReference type="ChEBI" id="CHEBI:24875"/>
        <label>1</label>
    </ligand>
</feature>